<feature type="region of interest" description="Disordered" evidence="1">
    <location>
        <begin position="25"/>
        <end position="49"/>
    </location>
</feature>
<evidence type="ECO:0000313" key="3">
    <source>
        <dbReference type="Proteomes" id="UP001311232"/>
    </source>
</evidence>
<comment type="caution">
    <text evidence="2">The sequence shown here is derived from an EMBL/GenBank/DDBJ whole genome shotgun (WGS) entry which is preliminary data.</text>
</comment>
<sequence>MRLVGRVVPLAGMWGTATKKHRLCAHSDEGARATQKRSKQRQPGSTGEAGLEILELAGNAAHDNKKTRTISCSWLSIMIRTSTSCWVESPSLSCSPMKLLVNSPTMVLLRATHL</sequence>
<protein>
    <recommendedName>
        <fullName evidence="4">Secreted protein</fullName>
    </recommendedName>
</protein>
<accession>A0AAV9RRJ4</accession>
<organism evidence="2 3">
    <name type="scientific">Crenichthys baileyi</name>
    <name type="common">White River springfish</name>
    <dbReference type="NCBI Taxonomy" id="28760"/>
    <lineage>
        <taxon>Eukaryota</taxon>
        <taxon>Metazoa</taxon>
        <taxon>Chordata</taxon>
        <taxon>Craniata</taxon>
        <taxon>Vertebrata</taxon>
        <taxon>Euteleostomi</taxon>
        <taxon>Actinopterygii</taxon>
        <taxon>Neopterygii</taxon>
        <taxon>Teleostei</taxon>
        <taxon>Neoteleostei</taxon>
        <taxon>Acanthomorphata</taxon>
        <taxon>Ovalentaria</taxon>
        <taxon>Atherinomorphae</taxon>
        <taxon>Cyprinodontiformes</taxon>
        <taxon>Goodeidae</taxon>
        <taxon>Crenichthys</taxon>
    </lineage>
</organism>
<name>A0AAV9RRJ4_9TELE</name>
<proteinExistence type="predicted"/>
<evidence type="ECO:0008006" key="4">
    <source>
        <dbReference type="Google" id="ProtNLM"/>
    </source>
</evidence>
<dbReference type="EMBL" id="JAHHUM010001472">
    <property type="protein sequence ID" value="KAK5611581.1"/>
    <property type="molecule type" value="Genomic_DNA"/>
</dbReference>
<dbReference type="Proteomes" id="UP001311232">
    <property type="component" value="Unassembled WGS sequence"/>
</dbReference>
<keyword evidence="3" id="KW-1185">Reference proteome</keyword>
<reference evidence="2 3" key="1">
    <citation type="submission" date="2021-06" db="EMBL/GenBank/DDBJ databases">
        <authorList>
            <person name="Palmer J.M."/>
        </authorList>
    </citation>
    <scope>NUCLEOTIDE SEQUENCE [LARGE SCALE GENOMIC DNA]</scope>
    <source>
        <strain evidence="2 3">MEX-2019</strain>
        <tissue evidence="2">Muscle</tissue>
    </source>
</reference>
<evidence type="ECO:0000256" key="1">
    <source>
        <dbReference type="SAM" id="MobiDB-lite"/>
    </source>
</evidence>
<gene>
    <name evidence="2" type="ORF">CRENBAI_014948</name>
</gene>
<evidence type="ECO:0000313" key="2">
    <source>
        <dbReference type="EMBL" id="KAK5611581.1"/>
    </source>
</evidence>
<dbReference type="AlphaFoldDB" id="A0AAV9RRJ4"/>